<dbReference type="EMBL" id="AFUE01000006">
    <property type="protein sequence ID" value="EGU67980.1"/>
    <property type="molecule type" value="Genomic_DNA"/>
</dbReference>
<comment type="subcellular location">
    <subcellularLocation>
        <location evidence="1">Membrane</location>
        <topology evidence="1">Multi-pass membrane protein</topology>
    </subcellularLocation>
</comment>
<dbReference type="PANTHER" id="PTHR47891">
    <property type="entry name" value="TRANSPORTER-RELATED"/>
    <property type="match status" value="1"/>
</dbReference>
<gene>
    <name evidence="7" type="ORF">HMPREF9960_1908</name>
</gene>
<feature type="transmembrane region" description="Helical" evidence="6">
    <location>
        <begin position="242"/>
        <end position="264"/>
    </location>
</feature>
<dbReference type="AlphaFoldDB" id="A0AAV3EF96"/>
<dbReference type="InterPro" id="IPR002523">
    <property type="entry name" value="MgTranspt_CorA/ZnTranspt_ZntB"/>
</dbReference>
<sequence length="303" mass="35200">MFLERKLKDQSVWINIDSDDVKKNGQIYQDYNIDLETIEYALDKNERAHMDYNRENGTVLFIYNVLNLATEKDYYETIPMTFVVQQDRLITISNQDNAYVVDIMKAYTEHHEPVSVYKFLFASLELISNSYYPVIEQMDKRKDELNRLLRQKTTKKHLFALSDLETSMVYLVAASKQNTILLGHIKSHAVYRSFDELETEQFEDAMIEARQLVSMTDLIAQVLSQLSGSYNNILNNNLNDNLTVLTIISVLLAVLAVITGFFGMNVPLPLSDDKNAWLYIIIISFVLWTLLTKLLNWVVNKER</sequence>
<dbReference type="Pfam" id="PF01544">
    <property type="entry name" value="CorA"/>
    <property type="match status" value="1"/>
</dbReference>
<accession>A0AAV3EF96</accession>
<dbReference type="SUPFAM" id="SSF144083">
    <property type="entry name" value="Magnesium transport protein CorA, transmembrane region"/>
    <property type="match status" value="1"/>
</dbReference>
<evidence type="ECO:0000313" key="7">
    <source>
        <dbReference type="EMBL" id="EGU67980.1"/>
    </source>
</evidence>
<dbReference type="Gene3D" id="1.20.58.340">
    <property type="entry name" value="Magnesium transport protein CorA, transmembrane region"/>
    <property type="match status" value="2"/>
</dbReference>
<dbReference type="InterPro" id="IPR047199">
    <property type="entry name" value="CorA-like"/>
</dbReference>
<protein>
    <submittedName>
        <fullName evidence="7">CorA-like protein</fullName>
    </submittedName>
</protein>
<proteinExistence type="inferred from homology"/>
<keyword evidence="5 6" id="KW-0472">Membrane</keyword>
<evidence type="ECO:0000313" key="8">
    <source>
        <dbReference type="Proteomes" id="UP000004274"/>
    </source>
</evidence>
<reference evidence="7 8" key="1">
    <citation type="submission" date="2011-05" db="EMBL/GenBank/DDBJ databases">
        <authorList>
            <person name="Durkin A.S."/>
            <person name="McCorrison J."/>
            <person name="Torralba M."/>
            <person name="Gillis M."/>
            <person name="Methe B."/>
            <person name="Sutton G."/>
            <person name="Nelson K.E."/>
        </authorList>
    </citation>
    <scope>NUCLEOTIDE SEQUENCE [LARGE SCALE GENOMIC DNA]</scope>
    <source>
        <strain evidence="7 8">ATCC 51100</strain>
    </source>
</reference>
<feature type="transmembrane region" description="Helical" evidence="6">
    <location>
        <begin position="276"/>
        <end position="299"/>
    </location>
</feature>
<dbReference type="GO" id="GO:0046873">
    <property type="term" value="F:metal ion transmembrane transporter activity"/>
    <property type="evidence" value="ECO:0007669"/>
    <property type="project" value="InterPro"/>
</dbReference>
<dbReference type="GO" id="GO:0016020">
    <property type="term" value="C:membrane"/>
    <property type="evidence" value="ECO:0007669"/>
    <property type="project" value="UniProtKB-SubCell"/>
</dbReference>
<keyword evidence="4 6" id="KW-1133">Transmembrane helix</keyword>
<evidence type="ECO:0000256" key="6">
    <source>
        <dbReference type="SAM" id="Phobius"/>
    </source>
</evidence>
<dbReference type="InterPro" id="IPR045863">
    <property type="entry name" value="CorA_TM1_TM2"/>
</dbReference>
<dbReference type="RefSeq" id="WP_005589570.1">
    <property type="nucleotide sequence ID" value="NZ_AFUE01000006.1"/>
</dbReference>
<comment type="caution">
    <text evidence="7">The sequence shown here is derived from an EMBL/GenBank/DDBJ whole genome shotgun (WGS) entry which is preliminary data.</text>
</comment>
<dbReference type="GeneID" id="48423790"/>
<evidence type="ECO:0000256" key="2">
    <source>
        <dbReference type="ARBA" id="ARBA00009765"/>
    </source>
</evidence>
<evidence type="ECO:0000256" key="5">
    <source>
        <dbReference type="ARBA" id="ARBA00023136"/>
    </source>
</evidence>
<name>A0AAV3EF96_STRCR</name>
<dbReference type="PANTHER" id="PTHR47891:SF1">
    <property type="entry name" value="CORA-MAGNESIUM AND COBALT TRANSPORTER"/>
    <property type="match status" value="1"/>
</dbReference>
<comment type="similarity">
    <text evidence="2">Belongs to the CorA metal ion transporter (MIT) (TC 1.A.35) family.</text>
</comment>
<dbReference type="Proteomes" id="UP000004274">
    <property type="component" value="Unassembled WGS sequence"/>
</dbReference>
<evidence type="ECO:0000256" key="1">
    <source>
        <dbReference type="ARBA" id="ARBA00004141"/>
    </source>
</evidence>
<dbReference type="SUPFAM" id="SSF143865">
    <property type="entry name" value="CorA soluble domain-like"/>
    <property type="match status" value="1"/>
</dbReference>
<keyword evidence="3 6" id="KW-0812">Transmembrane</keyword>
<dbReference type="Gene3D" id="3.30.460.20">
    <property type="entry name" value="CorA soluble domain-like"/>
    <property type="match status" value="1"/>
</dbReference>
<dbReference type="CDD" id="cd12827">
    <property type="entry name" value="EcCorA_ZntB-like_u2"/>
    <property type="match status" value="1"/>
</dbReference>
<evidence type="ECO:0000256" key="4">
    <source>
        <dbReference type="ARBA" id="ARBA00022989"/>
    </source>
</evidence>
<evidence type="ECO:0000256" key="3">
    <source>
        <dbReference type="ARBA" id="ARBA00022692"/>
    </source>
</evidence>
<dbReference type="InterPro" id="IPR045861">
    <property type="entry name" value="CorA_cytoplasmic_dom"/>
</dbReference>
<organism evidence="7 8">
    <name type="scientific">Streptococcus cristatus ATCC 51100</name>
    <dbReference type="NCBI Taxonomy" id="889201"/>
    <lineage>
        <taxon>Bacteria</taxon>
        <taxon>Bacillati</taxon>
        <taxon>Bacillota</taxon>
        <taxon>Bacilli</taxon>
        <taxon>Lactobacillales</taxon>
        <taxon>Streptococcaceae</taxon>
        <taxon>Streptococcus</taxon>
    </lineage>
</organism>